<dbReference type="Pfam" id="PF01593">
    <property type="entry name" value="Amino_oxidase"/>
    <property type="match status" value="1"/>
</dbReference>
<accession>A0ABV1KLV0</accession>
<comment type="similarity">
    <text evidence="1">Belongs to the carotenoid/retinoid oxidoreductase family. CrtN subfamily.</text>
</comment>
<name>A0ABV1KLV0_9BACL</name>
<dbReference type="Gene3D" id="3.90.660.50">
    <property type="match status" value="1"/>
</dbReference>
<organism evidence="3 4">
    <name type="scientific">Cohnella silvisoli</name>
    <dbReference type="NCBI Taxonomy" id="2873699"/>
    <lineage>
        <taxon>Bacteria</taxon>
        <taxon>Bacillati</taxon>
        <taxon>Bacillota</taxon>
        <taxon>Bacilli</taxon>
        <taxon>Bacillales</taxon>
        <taxon>Paenibacillaceae</taxon>
        <taxon>Cohnella</taxon>
    </lineage>
</organism>
<feature type="domain" description="Amine oxidase" evidence="2">
    <location>
        <begin position="13"/>
        <end position="419"/>
    </location>
</feature>
<evidence type="ECO:0000313" key="3">
    <source>
        <dbReference type="EMBL" id="MEQ4480797.1"/>
    </source>
</evidence>
<dbReference type="InterPro" id="IPR002937">
    <property type="entry name" value="Amino_oxidase"/>
</dbReference>
<gene>
    <name evidence="3" type="ORF">QJS35_00170</name>
</gene>
<dbReference type="PANTHER" id="PTHR43734">
    <property type="entry name" value="PHYTOENE DESATURASE"/>
    <property type="match status" value="1"/>
</dbReference>
<dbReference type="EMBL" id="JASKHM010000001">
    <property type="protein sequence ID" value="MEQ4480797.1"/>
    <property type="molecule type" value="Genomic_DNA"/>
</dbReference>
<protein>
    <submittedName>
        <fullName evidence="3">FAD-dependent oxidoreductase</fullName>
    </submittedName>
</protein>
<dbReference type="Gene3D" id="3.50.50.60">
    <property type="entry name" value="FAD/NAD(P)-binding domain"/>
    <property type="match status" value="1"/>
</dbReference>
<evidence type="ECO:0000259" key="2">
    <source>
        <dbReference type="Pfam" id="PF01593"/>
    </source>
</evidence>
<proteinExistence type="inferred from homology"/>
<evidence type="ECO:0000313" key="4">
    <source>
        <dbReference type="Proteomes" id="UP001493487"/>
    </source>
</evidence>
<dbReference type="InterPro" id="IPR036188">
    <property type="entry name" value="FAD/NAD-bd_sf"/>
</dbReference>
<keyword evidence="4" id="KW-1185">Reference proteome</keyword>
<evidence type="ECO:0000256" key="1">
    <source>
        <dbReference type="ARBA" id="ARBA00038322"/>
    </source>
</evidence>
<comment type="caution">
    <text evidence="3">The sequence shown here is derived from an EMBL/GenBank/DDBJ whole genome shotgun (WGS) entry which is preliminary data.</text>
</comment>
<sequence length="438" mass="47216">MKKYDVAIIGGGLAGLIAAIELAEAGKSVALLEKSSRVGGRAITVNKSGALFNLGGHALYLGGEANRVFREYGLKLTGNKPSTKGLAIWRNELFPMPGDPMALLSSRLLGWSGKAKLLSTIVKINKTNADEIAAISLRSWAESAINDPMVRHIFYALCRTATYTQDPDFQLAGPVLKQVKSSLKEGVMYLDGGWQTIVDQLRDRAIQKGVDILINKSAAEIQHERRAVSGVLCTDGTLLEVSSVISTASPAVTYQITKDAESTSLRRWKDEVRPAVAASLDLALKRLPAADRNFAIGLDQPVFFSNHSRAAKLSDNGTIVVHLTKYNGPGQHDPKSDEKLLEQTMSLLHPDWEREVVARQYLPNITVVNDYPHLGRTQSAIGPAVPEIEGLYVAGDWVSHGELLADASAASAIRAAYHIVKAANGRGVRLLPATASVL</sequence>
<reference evidence="3 4" key="1">
    <citation type="journal article" date="2023" name="Genome Announc.">
        <title>Pan-Genome Analyses of the Genus Cohnella and Proposal of the Novel Species Cohnella silvisoli sp. nov., Isolated from Forest Soil.</title>
        <authorList>
            <person name="Wang C."/>
            <person name="Mao L."/>
            <person name="Bao G."/>
            <person name="Zhu H."/>
        </authorList>
    </citation>
    <scope>NUCLEOTIDE SEQUENCE [LARGE SCALE GENOMIC DNA]</scope>
    <source>
        <strain evidence="3 4">NL03-T5-1</strain>
    </source>
</reference>
<dbReference type="Proteomes" id="UP001493487">
    <property type="component" value="Unassembled WGS sequence"/>
</dbReference>
<dbReference type="PANTHER" id="PTHR43734:SF1">
    <property type="entry name" value="PHYTOENE DESATURASE"/>
    <property type="match status" value="1"/>
</dbReference>
<dbReference type="SUPFAM" id="SSF51905">
    <property type="entry name" value="FAD/NAD(P)-binding domain"/>
    <property type="match status" value="1"/>
</dbReference>
<dbReference type="RefSeq" id="WP_232183384.1">
    <property type="nucleotide sequence ID" value="NZ_JAIOAP010000001.1"/>
</dbReference>